<evidence type="ECO:0000313" key="6">
    <source>
        <dbReference type="Proteomes" id="UP001224661"/>
    </source>
</evidence>
<evidence type="ECO:0000256" key="3">
    <source>
        <dbReference type="ARBA" id="ARBA00023163"/>
    </source>
</evidence>
<accession>A0ABT6RVG3</accession>
<name>A0ABT6RVG3_9ACTN</name>
<dbReference type="CDD" id="cd07377">
    <property type="entry name" value="WHTH_GntR"/>
    <property type="match status" value="1"/>
</dbReference>
<protein>
    <submittedName>
        <fullName evidence="5">GntR family transcriptional regulator</fullName>
    </submittedName>
</protein>
<dbReference type="SMART" id="SM00345">
    <property type="entry name" value="HTH_GNTR"/>
    <property type="match status" value="1"/>
</dbReference>
<dbReference type="PROSITE" id="PS50949">
    <property type="entry name" value="HTH_GNTR"/>
    <property type="match status" value="1"/>
</dbReference>
<dbReference type="SUPFAM" id="SSF48008">
    <property type="entry name" value="GntR ligand-binding domain-like"/>
    <property type="match status" value="1"/>
</dbReference>
<evidence type="ECO:0000259" key="4">
    <source>
        <dbReference type="PROSITE" id="PS50949"/>
    </source>
</evidence>
<gene>
    <name evidence="5" type="ORF">QIS99_16195</name>
</gene>
<dbReference type="SMART" id="SM00895">
    <property type="entry name" value="FCD"/>
    <property type="match status" value="1"/>
</dbReference>
<dbReference type="Pfam" id="PF07729">
    <property type="entry name" value="FCD"/>
    <property type="match status" value="1"/>
</dbReference>
<dbReference type="PANTHER" id="PTHR43537">
    <property type="entry name" value="TRANSCRIPTIONAL REGULATOR, GNTR FAMILY"/>
    <property type="match status" value="1"/>
</dbReference>
<dbReference type="InterPro" id="IPR011711">
    <property type="entry name" value="GntR_C"/>
</dbReference>
<dbReference type="EMBL" id="JASCIR010000012">
    <property type="protein sequence ID" value="MDI3387728.1"/>
    <property type="molecule type" value="Genomic_DNA"/>
</dbReference>
<dbReference type="PANTHER" id="PTHR43537:SF45">
    <property type="entry name" value="GNTR FAMILY REGULATORY PROTEIN"/>
    <property type="match status" value="1"/>
</dbReference>
<dbReference type="Gene3D" id="1.10.10.10">
    <property type="entry name" value="Winged helix-like DNA-binding domain superfamily/Winged helix DNA-binding domain"/>
    <property type="match status" value="1"/>
</dbReference>
<dbReference type="Gene3D" id="1.20.120.530">
    <property type="entry name" value="GntR ligand-binding domain-like"/>
    <property type="match status" value="1"/>
</dbReference>
<dbReference type="InterPro" id="IPR036388">
    <property type="entry name" value="WH-like_DNA-bd_sf"/>
</dbReference>
<dbReference type="InterPro" id="IPR036390">
    <property type="entry name" value="WH_DNA-bd_sf"/>
</dbReference>
<dbReference type="InterPro" id="IPR000524">
    <property type="entry name" value="Tscrpt_reg_HTH_GntR"/>
</dbReference>
<evidence type="ECO:0000256" key="1">
    <source>
        <dbReference type="ARBA" id="ARBA00023015"/>
    </source>
</evidence>
<organism evidence="5 6">
    <name type="scientific">Streptomyces solicavernae</name>
    <dbReference type="NCBI Taxonomy" id="3043614"/>
    <lineage>
        <taxon>Bacteria</taxon>
        <taxon>Bacillati</taxon>
        <taxon>Actinomycetota</taxon>
        <taxon>Actinomycetes</taxon>
        <taxon>Kitasatosporales</taxon>
        <taxon>Streptomycetaceae</taxon>
        <taxon>Streptomyces</taxon>
    </lineage>
</organism>
<feature type="domain" description="HTH gntR-type" evidence="4">
    <location>
        <begin position="20"/>
        <end position="87"/>
    </location>
</feature>
<keyword evidence="1" id="KW-0805">Transcription regulation</keyword>
<dbReference type="InterPro" id="IPR008920">
    <property type="entry name" value="TF_FadR/GntR_C"/>
</dbReference>
<evidence type="ECO:0000256" key="2">
    <source>
        <dbReference type="ARBA" id="ARBA00023125"/>
    </source>
</evidence>
<sequence>MTQDGSQPAARRPASLTRTAWLRDQVCEELRDRIITGRLGPGDRLVERDLAEEFSVSRVPVREAIRILLAEGFLTAASPRRIVVKGYDRKDVENLFDLREALEVLAVRRAAERCDAAGLAVLKRLLENARRATLSGRPDRISRANAAFHHQIMELADNELLASTVEPLEGRLRWLFQQVDEPGALWEEHNSLYRAIASGDADASAEASLRHVRHYRAVALGMLFGEGEG</sequence>
<dbReference type="RefSeq" id="WP_282514076.1">
    <property type="nucleotide sequence ID" value="NZ_JASCIR010000012.1"/>
</dbReference>
<dbReference type="Proteomes" id="UP001224661">
    <property type="component" value="Unassembled WGS sequence"/>
</dbReference>
<dbReference type="PRINTS" id="PR00035">
    <property type="entry name" value="HTHGNTR"/>
</dbReference>
<proteinExistence type="predicted"/>
<evidence type="ECO:0000313" key="5">
    <source>
        <dbReference type="EMBL" id="MDI3387728.1"/>
    </source>
</evidence>
<keyword evidence="2" id="KW-0238">DNA-binding</keyword>
<reference evidence="5 6" key="1">
    <citation type="submission" date="2023-05" db="EMBL/GenBank/DDBJ databases">
        <title>Draft genome sequence of Streptomyces sp. B-S-A8 isolated from a cave soil in Thailand.</title>
        <authorList>
            <person name="Chamroensaksri N."/>
            <person name="Muangham S."/>
        </authorList>
    </citation>
    <scope>NUCLEOTIDE SEQUENCE [LARGE SCALE GENOMIC DNA]</scope>
    <source>
        <strain evidence="5 6">B-S-A8</strain>
    </source>
</reference>
<dbReference type="Pfam" id="PF00392">
    <property type="entry name" value="GntR"/>
    <property type="match status" value="1"/>
</dbReference>
<comment type="caution">
    <text evidence="5">The sequence shown here is derived from an EMBL/GenBank/DDBJ whole genome shotgun (WGS) entry which is preliminary data.</text>
</comment>
<keyword evidence="6" id="KW-1185">Reference proteome</keyword>
<keyword evidence="3" id="KW-0804">Transcription</keyword>
<dbReference type="SUPFAM" id="SSF46785">
    <property type="entry name" value="Winged helix' DNA-binding domain"/>
    <property type="match status" value="1"/>
</dbReference>